<feature type="domain" description="RNB" evidence="2">
    <location>
        <begin position="566"/>
        <end position="912"/>
    </location>
</feature>
<dbReference type="GO" id="GO:0003723">
    <property type="term" value="F:RNA binding"/>
    <property type="evidence" value="ECO:0007669"/>
    <property type="project" value="InterPro"/>
</dbReference>
<dbReference type="Pfam" id="PF00773">
    <property type="entry name" value="RNB"/>
    <property type="match status" value="1"/>
</dbReference>
<dbReference type="SMART" id="SM00955">
    <property type="entry name" value="RNB"/>
    <property type="match status" value="1"/>
</dbReference>
<dbReference type="InterPro" id="IPR056624">
    <property type="entry name" value="WH_CYT4"/>
</dbReference>
<dbReference type="PANTHER" id="PTHR23355">
    <property type="entry name" value="RIBONUCLEASE"/>
    <property type="match status" value="1"/>
</dbReference>
<dbReference type="Pfam" id="PF23214">
    <property type="entry name" value="SH3_CYT4"/>
    <property type="match status" value="1"/>
</dbReference>
<dbReference type="InterPro" id="IPR056625">
    <property type="entry name" value="SH3_CYT4"/>
</dbReference>
<dbReference type="STRING" id="5098.A0A507QPW7"/>
<dbReference type="Pfam" id="PF23216">
    <property type="entry name" value="WHD_CYT4"/>
    <property type="match status" value="1"/>
</dbReference>
<dbReference type="GO" id="GO:0000932">
    <property type="term" value="C:P-body"/>
    <property type="evidence" value="ECO:0007669"/>
    <property type="project" value="TreeGrafter"/>
</dbReference>
<dbReference type="InterPro" id="IPR012340">
    <property type="entry name" value="NA-bd_OB-fold"/>
</dbReference>
<dbReference type="GO" id="GO:0006402">
    <property type="term" value="P:mRNA catabolic process"/>
    <property type="evidence" value="ECO:0007669"/>
    <property type="project" value="TreeGrafter"/>
</dbReference>
<evidence type="ECO:0000259" key="2">
    <source>
        <dbReference type="SMART" id="SM00955"/>
    </source>
</evidence>
<evidence type="ECO:0000256" key="1">
    <source>
        <dbReference type="SAM" id="MobiDB-lite"/>
    </source>
</evidence>
<sequence length="1065" mass="119697">MALGLLRASFLHNVSNVRSTNTVSIRRVLTQKLTAVATARATYSRPGLRGNGRWSVSAFSSRREFNTVHKSQNASAAAAAAAGLDPATSPASVEQIRLRTEFMENNDIREYLRKWQEHHSNAVDPVRGPGTSNASLEPSKPWVGNMLNDNRETHDAGSDVLRLTDADTSGFSNVAEEGEAEADYLQPGDLVALTGVDGLLTLAIYVRSVQKQQQFYSERGKWRVAFPKDFDYVVKDFAPANLVASLHPYFPDTAAKLSKEMQSAIEGGVPRSAGGQLLRLMYDFKEKVDEFYRQNAFCLDDLHNVVAEEDTTTEYTLEELASKAFEIDEGELDVVLFATHKAVRRNAFLINNDKSSLFSNHYLVQPKTVTKIAETVNNWVHEHQEYLLRTAAGKRTTQFNDHPMVQFLQKAQQLVLLSRKTRSPTTMANVGPTSVRYQPGQDGQPLVYREVPAEKFNENDMKILKYLLLYCIPPRQMTGSLRSAGSYIMRATGMYGSMSLTAASMPLFLQELGVISPWENLQLLDQNLGLPGHSTSDRSERAWEEDLRTAQELCFSGVTDTMQDLRTDWGDLPIYCVDDPSAEEIDDGISLERVPGSNDTFWVRVHIANPSAFIPLESPMMQNALSRCQTLYVPERTYPILPSSLTQKYFSLASGRPTLTFSAKMNLKGDVLDTSVTNGIARNVIYITHDKLRSIFDPQAEDSPKTLRVGGDFTVDHSKRGLRDTLSEDDQETFRTLRKLMLGFREWRQKNGAMEWPQLANTSVSVSWGNKTVEPYSMSLHQSRHFLGDPVIQLRSQDIDPHEVPDQSKHNLVSLVMNLACWVAAKWCAERNIPTIYNGTWYHPEYPQLTNKNIHEYGGSSWLNYAAPMSIAASEPVPHAPLGLDAYVKATSPLRRDTDLVAHYQIEAALRFEKQNGRRLDASSSSDVSVLPLSKDALDTHISRTRWRRSKIREYDAGSKQFWACLLLFRAFYFAECDLPETFTCLLHKPYSDTALASTEFGEGYMGVMTSLGVKCQILIPEGFHDVDILSVVKGRILSVDLSRMLVIIEATEFVKHFERVGEWK</sequence>
<dbReference type="AlphaFoldDB" id="A0A507QPW7"/>
<dbReference type="OrthoDB" id="2285229at2759"/>
<feature type="region of interest" description="Disordered" evidence="1">
    <location>
        <begin position="122"/>
        <end position="142"/>
    </location>
</feature>
<reference evidence="3 4" key="1">
    <citation type="submission" date="2019-06" db="EMBL/GenBank/DDBJ databases">
        <title>Wine fermentation using esterase from Monascus purpureus.</title>
        <authorList>
            <person name="Geng C."/>
            <person name="Zhang Y."/>
        </authorList>
    </citation>
    <scope>NUCLEOTIDE SEQUENCE [LARGE SCALE GENOMIC DNA]</scope>
    <source>
        <strain evidence="3">HQ1</strain>
    </source>
</reference>
<evidence type="ECO:0000313" key="3">
    <source>
        <dbReference type="EMBL" id="TQB69080.1"/>
    </source>
</evidence>
<dbReference type="GO" id="GO:0000175">
    <property type="term" value="F:3'-5'-RNA exonuclease activity"/>
    <property type="evidence" value="ECO:0007669"/>
    <property type="project" value="TreeGrafter"/>
</dbReference>
<dbReference type="InterPro" id="IPR050180">
    <property type="entry name" value="RNR_Ribonuclease"/>
</dbReference>
<protein>
    <recommendedName>
        <fullName evidence="2">RNB domain-containing protein</fullName>
    </recommendedName>
</protein>
<proteinExistence type="predicted"/>
<dbReference type="InterPro" id="IPR001900">
    <property type="entry name" value="RNase_II/R"/>
</dbReference>
<dbReference type="Proteomes" id="UP000319663">
    <property type="component" value="Unassembled WGS sequence"/>
</dbReference>
<accession>A0A507QPW7</accession>
<comment type="caution">
    <text evidence="3">The sequence shown here is derived from an EMBL/GenBank/DDBJ whole genome shotgun (WGS) entry which is preliminary data.</text>
</comment>
<keyword evidence="4" id="KW-1185">Reference proteome</keyword>
<gene>
    <name evidence="3" type="ORF">MPDQ_002375</name>
</gene>
<organism evidence="3 4">
    <name type="scientific">Monascus purpureus</name>
    <name type="common">Red mold</name>
    <name type="synonym">Monascus anka</name>
    <dbReference type="NCBI Taxonomy" id="5098"/>
    <lineage>
        <taxon>Eukaryota</taxon>
        <taxon>Fungi</taxon>
        <taxon>Dikarya</taxon>
        <taxon>Ascomycota</taxon>
        <taxon>Pezizomycotina</taxon>
        <taxon>Eurotiomycetes</taxon>
        <taxon>Eurotiomycetidae</taxon>
        <taxon>Eurotiales</taxon>
        <taxon>Aspergillaceae</taxon>
        <taxon>Monascus</taxon>
    </lineage>
</organism>
<dbReference type="PANTHER" id="PTHR23355:SF65">
    <property type="entry name" value="EXORIBONUCLEASE CYT-4, PUTATIVE (AFU_ORTHOLOGUE AFUA_7G01550)-RELATED"/>
    <property type="match status" value="1"/>
</dbReference>
<dbReference type="SUPFAM" id="SSF50249">
    <property type="entry name" value="Nucleic acid-binding proteins"/>
    <property type="match status" value="1"/>
</dbReference>
<evidence type="ECO:0000313" key="4">
    <source>
        <dbReference type="Proteomes" id="UP000319663"/>
    </source>
</evidence>
<dbReference type="EMBL" id="VIFY01000173">
    <property type="protein sequence ID" value="TQB69080.1"/>
    <property type="molecule type" value="Genomic_DNA"/>
</dbReference>
<name>A0A507QPW7_MONPU</name>